<protein>
    <submittedName>
        <fullName evidence="1">Uncharacterized protein</fullName>
    </submittedName>
</protein>
<keyword evidence="2" id="KW-1185">Reference proteome</keyword>
<dbReference type="EMBL" id="CP155573">
    <property type="protein sequence ID" value="XFO64880.1"/>
    <property type="molecule type" value="Genomic_DNA"/>
</dbReference>
<sequence length="110" mass="12300">MVISDGMRDSMLDIAGLTYKEHLNRGGTLEVWQYGKYTPTYIMLPAGEVDFERQGSSCKLKAIARTVSGEDGHRCWRIEDVVDVRDILNAVGQGFSDSLKDCVGREARNE</sequence>
<organism evidence="1 2">
    <name type="scientific">Sporomusa silvacetica DSM 10669</name>
    <dbReference type="NCBI Taxonomy" id="1123289"/>
    <lineage>
        <taxon>Bacteria</taxon>
        <taxon>Bacillati</taxon>
        <taxon>Bacillota</taxon>
        <taxon>Negativicutes</taxon>
        <taxon>Selenomonadales</taxon>
        <taxon>Sporomusaceae</taxon>
        <taxon>Sporomusa</taxon>
    </lineage>
</organism>
<name>A0ABZ3IGT0_9FIRM</name>
<evidence type="ECO:0000313" key="2">
    <source>
        <dbReference type="Proteomes" id="UP000216752"/>
    </source>
</evidence>
<accession>A0ABZ3IGT0</accession>
<gene>
    <name evidence="1" type="ORF">SPSIL_009890</name>
</gene>
<evidence type="ECO:0000313" key="1">
    <source>
        <dbReference type="EMBL" id="XFO64880.1"/>
    </source>
</evidence>
<reference evidence="1" key="1">
    <citation type="submission" date="2024-05" db="EMBL/GenBank/DDBJ databases">
        <title>Isolation and characterization of Sporomusa carbonis sp. nov., a carboxydotrophic hydrogenogen in the genus of Sporomusa isolated from a charcoal burning pile.</title>
        <authorList>
            <person name="Boeer T."/>
            <person name="Rosenbaum F."/>
            <person name="Eysell L."/>
            <person name="Mueller V."/>
            <person name="Daniel R."/>
            <person name="Poehlein A."/>
        </authorList>
    </citation>
    <scope>NUCLEOTIDE SEQUENCE [LARGE SCALE GENOMIC DNA]</scope>
    <source>
        <strain evidence="1">DSM 10669</strain>
    </source>
</reference>
<proteinExistence type="predicted"/>
<dbReference type="RefSeq" id="WP_094602859.1">
    <property type="nucleotide sequence ID" value="NZ_CP155573.1"/>
</dbReference>
<dbReference type="Proteomes" id="UP000216752">
    <property type="component" value="Chromosome"/>
</dbReference>